<comment type="similarity">
    <text evidence="4">Belongs to the HypA/HybF family.</text>
</comment>
<dbReference type="HOGENOM" id="CLU_126929_2_0_0"/>
<reference evidence="5 6" key="1">
    <citation type="journal article" date="2009" name="Appl. Environ. Microbiol.">
        <title>Genomic analysis of 'Elusimicrobium minutum,' the first cultivated representative of the phylum 'Elusimicrobia' (formerly termite group 1).</title>
        <authorList>
            <person name="Herlemann D.P.R."/>
            <person name="Geissinger O."/>
            <person name="Ikeda-Ohtsubo W."/>
            <person name="Kunin V."/>
            <person name="Sun H."/>
            <person name="Lapidus A."/>
            <person name="Hugenholtz P."/>
            <person name="Brune A."/>
        </authorList>
    </citation>
    <scope>NUCLEOTIDE SEQUENCE [LARGE SCALE GENOMIC DNA]</scope>
    <source>
        <strain evidence="5 6">Pei191</strain>
    </source>
</reference>
<name>B2KE76_ELUMP</name>
<gene>
    <name evidence="4" type="primary">hypA</name>
    <name evidence="5" type="ordered locus">Emin_1272</name>
</gene>
<accession>B2KE76</accession>
<keyword evidence="2 4" id="KW-0479">Metal-binding</keyword>
<protein>
    <recommendedName>
        <fullName evidence="4">Hydrogenase maturation factor HypA</fullName>
    </recommendedName>
</protein>
<dbReference type="PANTHER" id="PTHR34535:SF3">
    <property type="entry name" value="HYDROGENASE MATURATION FACTOR HYPA"/>
    <property type="match status" value="1"/>
</dbReference>
<dbReference type="KEGG" id="emi:Emin_1272"/>
<dbReference type="GO" id="GO:0051604">
    <property type="term" value="P:protein maturation"/>
    <property type="evidence" value="ECO:0007669"/>
    <property type="project" value="InterPro"/>
</dbReference>
<feature type="binding site" evidence="4">
    <location>
        <position position="109"/>
    </location>
    <ligand>
        <name>Zn(2+)</name>
        <dbReference type="ChEBI" id="CHEBI:29105"/>
    </ligand>
</feature>
<feature type="binding site" evidence="4">
    <location>
        <position position="112"/>
    </location>
    <ligand>
        <name>Zn(2+)</name>
        <dbReference type="ChEBI" id="CHEBI:29105"/>
    </ligand>
</feature>
<dbReference type="AlphaFoldDB" id="B2KE76"/>
<evidence type="ECO:0000256" key="4">
    <source>
        <dbReference type="HAMAP-Rule" id="MF_00213"/>
    </source>
</evidence>
<evidence type="ECO:0000256" key="1">
    <source>
        <dbReference type="ARBA" id="ARBA00022596"/>
    </source>
</evidence>
<dbReference type="OrthoDB" id="9800361at2"/>
<dbReference type="Pfam" id="PF01155">
    <property type="entry name" value="HypA"/>
    <property type="match status" value="1"/>
</dbReference>
<comment type="function">
    <text evidence="4">Involved in the maturation of [NiFe] hydrogenases. Required for nickel insertion into the metal center of the hydrogenase.</text>
</comment>
<proteinExistence type="inferred from homology"/>
<dbReference type="EMBL" id="CP001055">
    <property type="protein sequence ID" value="ACC98822.1"/>
    <property type="molecule type" value="Genomic_DNA"/>
</dbReference>
<evidence type="ECO:0000256" key="3">
    <source>
        <dbReference type="ARBA" id="ARBA00022833"/>
    </source>
</evidence>
<sequence length="134" mass="15267">MHEWALSDSIAKAALAIKNEQNLKEITSITVVLGEVQDIHAGVFKEIFDEVKLQHAGVEKAELKIETEKGFFKCNNCKTEFGFEREKLPHETAEDIHFVPETLRLYINCPKCKSSDFNIIKGRGLYIKEIEGDK</sequence>
<evidence type="ECO:0000313" key="5">
    <source>
        <dbReference type="EMBL" id="ACC98822.1"/>
    </source>
</evidence>
<dbReference type="Gene3D" id="3.30.2320.80">
    <property type="match status" value="1"/>
</dbReference>
<dbReference type="HAMAP" id="MF_00213">
    <property type="entry name" value="HypA_HybF"/>
    <property type="match status" value="1"/>
</dbReference>
<dbReference type="Proteomes" id="UP000001029">
    <property type="component" value="Chromosome"/>
</dbReference>
<dbReference type="RefSeq" id="WP_012415437.1">
    <property type="nucleotide sequence ID" value="NC_010644.1"/>
</dbReference>
<keyword evidence="3 4" id="KW-0862">Zinc</keyword>
<dbReference type="GO" id="GO:0008270">
    <property type="term" value="F:zinc ion binding"/>
    <property type="evidence" value="ECO:0007669"/>
    <property type="project" value="UniProtKB-UniRule"/>
</dbReference>
<evidence type="ECO:0000313" key="6">
    <source>
        <dbReference type="Proteomes" id="UP000001029"/>
    </source>
</evidence>
<dbReference type="NCBIfam" id="NF003008">
    <property type="entry name" value="PRK03824.1"/>
    <property type="match status" value="1"/>
</dbReference>
<keyword evidence="6" id="KW-1185">Reference proteome</keyword>
<feature type="binding site" evidence="4">
    <location>
        <position position="77"/>
    </location>
    <ligand>
        <name>Zn(2+)</name>
        <dbReference type="ChEBI" id="CHEBI:29105"/>
    </ligand>
</feature>
<keyword evidence="1 4" id="KW-0533">Nickel</keyword>
<dbReference type="STRING" id="445932.Emin_1272"/>
<evidence type="ECO:0000256" key="2">
    <source>
        <dbReference type="ARBA" id="ARBA00022723"/>
    </source>
</evidence>
<dbReference type="PIRSF" id="PIRSF004761">
    <property type="entry name" value="Hydrgn_mat_HypA"/>
    <property type="match status" value="1"/>
</dbReference>
<dbReference type="GO" id="GO:0016151">
    <property type="term" value="F:nickel cation binding"/>
    <property type="evidence" value="ECO:0007669"/>
    <property type="project" value="UniProtKB-UniRule"/>
</dbReference>
<dbReference type="InterPro" id="IPR000688">
    <property type="entry name" value="HypA/HybF"/>
</dbReference>
<feature type="binding site" evidence="4">
    <location>
        <position position="2"/>
    </location>
    <ligand>
        <name>Ni(2+)</name>
        <dbReference type="ChEBI" id="CHEBI:49786"/>
    </ligand>
</feature>
<dbReference type="PANTHER" id="PTHR34535">
    <property type="entry name" value="HYDROGENASE MATURATION FACTOR HYPA"/>
    <property type="match status" value="1"/>
</dbReference>
<organism evidence="5 6">
    <name type="scientific">Elusimicrobium minutum (strain Pei191)</name>
    <dbReference type="NCBI Taxonomy" id="445932"/>
    <lineage>
        <taxon>Bacteria</taxon>
        <taxon>Pseudomonadati</taxon>
        <taxon>Elusimicrobiota</taxon>
        <taxon>Elusimicrobia</taxon>
        <taxon>Elusimicrobiales</taxon>
        <taxon>Elusimicrobiaceae</taxon>
        <taxon>Elusimicrobium</taxon>
    </lineage>
</organism>
<feature type="binding site" evidence="4">
    <location>
        <position position="74"/>
    </location>
    <ligand>
        <name>Zn(2+)</name>
        <dbReference type="ChEBI" id="CHEBI:29105"/>
    </ligand>
</feature>